<keyword evidence="2" id="KW-1185">Reference proteome</keyword>
<organism evidence="1 2">
    <name type="scientific">Morus notabilis</name>
    <dbReference type="NCBI Taxonomy" id="981085"/>
    <lineage>
        <taxon>Eukaryota</taxon>
        <taxon>Viridiplantae</taxon>
        <taxon>Streptophyta</taxon>
        <taxon>Embryophyta</taxon>
        <taxon>Tracheophyta</taxon>
        <taxon>Spermatophyta</taxon>
        <taxon>Magnoliopsida</taxon>
        <taxon>eudicotyledons</taxon>
        <taxon>Gunneridae</taxon>
        <taxon>Pentapetalae</taxon>
        <taxon>rosids</taxon>
        <taxon>fabids</taxon>
        <taxon>Rosales</taxon>
        <taxon>Moraceae</taxon>
        <taxon>Moreae</taxon>
        <taxon>Morus</taxon>
    </lineage>
</organism>
<dbReference type="EMBL" id="KE345279">
    <property type="protein sequence ID" value="EXB97554.1"/>
    <property type="molecule type" value="Genomic_DNA"/>
</dbReference>
<sequence>MEGKKAQTKTEAATRRQIAIQSKVEHLLSPLKSSANRFLNLQMEETLKKEIADLKIQLARERLNNKRVKLCGSFELLLQLVTPASESFPLFSELPLKAVSG</sequence>
<accession>W9SBM4</accession>
<proteinExistence type="predicted"/>
<evidence type="ECO:0000313" key="2">
    <source>
        <dbReference type="Proteomes" id="UP000030645"/>
    </source>
</evidence>
<dbReference type="Proteomes" id="UP000030645">
    <property type="component" value="Unassembled WGS sequence"/>
</dbReference>
<evidence type="ECO:0000313" key="1">
    <source>
        <dbReference type="EMBL" id="EXB97554.1"/>
    </source>
</evidence>
<protein>
    <submittedName>
        <fullName evidence="1">Uncharacterized protein</fullName>
    </submittedName>
</protein>
<dbReference type="AlphaFoldDB" id="W9SBM4"/>
<gene>
    <name evidence="1" type="ORF">L484_003398</name>
</gene>
<reference evidence="2" key="1">
    <citation type="submission" date="2013-01" db="EMBL/GenBank/DDBJ databases">
        <title>Draft Genome Sequence of a Mulberry Tree, Morus notabilis C.K. Schneid.</title>
        <authorList>
            <person name="He N."/>
            <person name="Zhao S."/>
        </authorList>
    </citation>
    <scope>NUCLEOTIDE SEQUENCE</scope>
</reference>
<name>W9SBM4_9ROSA</name>